<dbReference type="InterPro" id="IPR015421">
    <property type="entry name" value="PyrdxlP-dep_Trfase_major"/>
</dbReference>
<comment type="caution">
    <text evidence="7">The sequence shown here is derived from an EMBL/GenBank/DDBJ whole genome shotgun (WGS) entry which is preliminary data.</text>
</comment>
<dbReference type="PROSITE" id="PS50949">
    <property type="entry name" value="HTH_GNTR"/>
    <property type="match status" value="1"/>
</dbReference>
<dbReference type="Proteomes" id="UP000014923">
    <property type="component" value="Unassembled WGS sequence"/>
</dbReference>
<dbReference type="Gene3D" id="3.90.1150.10">
    <property type="entry name" value="Aspartate Aminotransferase, domain 1"/>
    <property type="match status" value="1"/>
</dbReference>
<dbReference type="Pfam" id="PF00155">
    <property type="entry name" value="Aminotran_1_2"/>
    <property type="match status" value="1"/>
</dbReference>
<evidence type="ECO:0000313" key="8">
    <source>
        <dbReference type="Proteomes" id="UP000014923"/>
    </source>
</evidence>
<dbReference type="Pfam" id="PF00392">
    <property type="entry name" value="GntR"/>
    <property type="match status" value="1"/>
</dbReference>
<sequence>MKKHYPISIDKNSPDPLYVQVFEEIKKMILNGTLKEDEKLPSIRDLSKSIGVNNITVVNAYKLLEQEGLVYTKIGSGTFVKGLNKKDEKIINIKNDEIRKDEFIKINLSNSMPNPLYFPVEEFKEVINEILDRDGGSVFTYQEPKGYLPLRESLLNYSLENGIEVNLNDIHIISGAQQGIDIISKTLLKFGDNVVVECPTYTGAVAVFRSRGANIIDVPIEKDGINLNILEDVVKKNKVKLIYIMTNFQNPTGYTYSEDTKIDLLYLANKYDFYIIEDDYMSELRFYGDNTLPIKSIDKNNRVIYLKSFSKIFMPGIRLGYIISPANMNMDIQSAKYSTDISTSGLMQRAFDLYLRKRLWHNHIRYLVERYKEKYDFIVEYLTNNASFIEFVKPNGGIHLWCSTNVDSALFASMLKDEGILIAPGTAFYLDEESTNYFRISFGTVDRDELKLAVDKMKEVYERYQRGELFKFI</sequence>
<dbReference type="PANTHER" id="PTHR46577">
    <property type="entry name" value="HTH-TYPE TRANSCRIPTIONAL REGULATORY PROTEIN GABR"/>
    <property type="match status" value="1"/>
</dbReference>
<dbReference type="GO" id="GO:0003677">
    <property type="term" value="F:DNA binding"/>
    <property type="evidence" value="ECO:0007669"/>
    <property type="project" value="UniProtKB-KW"/>
</dbReference>
<keyword evidence="7" id="KW-0808">Transferase</keyword>
<keyword evidence="3" id="KW-0805">Transcription regulation</keyword>
<evidence type="ECO:0000259" key="6">
    <source>
        <dbReference type="PROSITE" id="PS50949"/>
    </source>
</evidence>
<dbReference type="Gene3D" id="3.40.640.10">
    <property type="entry name" value="Type I PLP-dependent aspartate aminotransferase-like (Major domain)"/>
    <property type="match status" value="1"/>
</dbReference>
<dbReference type="OrthoDB" id="9802328at2"/>
<organism evidence="7 8">
    <name type="scientific">Thermobrachium celere DSM 8682</name>
    <dbReference type="NCBI Taxonomy" id="941824"/>
    <lineage>
        <taxon>Bacteria</taxon>
        <taxon>Bacillati</taxon>
        <taxon>Bacillota</taxon>
        <taxon>Clostridia</taxon>
        <taxon>Eubacteriales</taxon>
        <taxon>Clostridiaceae</taxon>
        <taxon>Thermobrachium</taxon>
    </lineage>
</organism>
<dbReference type="InterPro" id="IPR004839">
    <property type="entry name" value="Aminotransferase_I/II_large"/>
</dbReference>
<dbReference type="GO" id="GO:0003700">
    <property type="term" value="F:DNA-binding transcription factor activity"/>
    <property type="evidence" value="ECO:0007669"/>
    <property type="project" value="InterPro"/>
</dbReference>
<accession>R7RQI0</accession>
<dbReference type="AlphaFoldDB" id="R7RQI0"/>
<feature type="domain" description="HTH gntR-type" evidence="6">
    <location>
        <begin position="15"/>
        <end position="83"/>
    </location>
</feature>
<evidence type="ECO:0000313" key="7">
    <source>
        <dbReference type="EMBL" id="CDF58349.1"/>
    </source>
</evidence>
<keyword evidence="5" id="KW-0804">Transcription</keyword>
<dbReference type="SUPFAM" id="SSF46785">
    <property type="entry name" value="Winged helix' DNA-binding domain"/>
    <property type="match status" value="1"/>
</dbReference>
<dbReference type="InterPro" id="IPR036388">
    <property type="entry name" value="WH-like_DNA-bd_sf"/>
</dbReference>
<reference evidence="7" key="1">
    <citation type="submission" date="2013-03" db="EMBL/GenBank/DDBJ databases">
        <title>Draft genome sequence of the hydrogen-ethanol-producing anaerobic alkalithermophilic Caloramator celere.</title>
        <authorList>
            <person name="Ciranna A."/>
            <person name="Larjo A."/>
            <person name="Kivisto A."/>
            <person name="Santala V."/>
            <person name="Roos C."/>
            <person name="Karp M."/>
        </authorList>
    </citation>
    <scope>NUCLEOTIDE SEQUENCE [LARGE SCALE GENOMIC DNA]</scope>
    <source>
        <strain evidence="7">DSM 8682</strain>
    </source>
</reference>
<keyword evidence="2" id="KW-0663">Pyridoxal phosphate</keyword>
<dbReference type="GO" id="GO:0004069">
    <property type="term" value="F:L-aspartate:2-oxoglutarate aminotransferase activity"/>
    <property type="evidence" value="ECO:0007669"/>
    <property type="project" value="UniProtKB-EC"/>
</dbReference>
<gene>
    <name evidence="7" type="ORF">TCEL_00395</name>
</gene>
<dbReference type="SUPFAM" id="SSF53383">
    <property type="entry name" value="PLP-dependent transferases"/>
    <property type="match status" value="1"/>
</dbReference>
<proteinExistence type="inferred from homology"/>
<keyword evidence="8" id="KW-1185">Reference proteome</keyword>
<dbReference type="SMART" id="SM00345">
    <property type="entry name" value="HTH_GNTR"/>
    <property type="match status" value="1"/>
</dbReference>
<dbReference type="InterPro" id="IPR036390">
    <property type="entry name" value="WH_DNA-bd_sf"/>
</dbReference>
<evidence type="ECO:0000256" key="4">
    <source>
        <dbReference type="ARBA" id="ARBA00023125"/>
    </source>
</evidence>
<dbReference type="EMBL" id="CAVN010000097">
    <property type="protein sequence ID" value="CDF58349.1"/>
    <property type="molecule type" value="Genomic_DNA"/>
</dbReference>
<dbReference type="CDD" id="cd00609">
    <property type="entry name" value="AAT_like"/>
    <property type="match status" value="1"/>
</dbReference>
<dbReference type="CDD" id="cd07377">
    <property type="entry name" value="WHTH_GntR"/>
    <property type="match status" value="1"/>
</dbReference>
<name>R7RQI0_9CLOT</name>
<dbReference type="PANTHER" id="PTHR46577:SF1">
    <property type="entry name" value="HTH-TYPE TRANSCRIPTIONAL REGULATORY PROTEIN GABR"/>
    <property type="match status" value="1"/>
</dbReference>
<dbReference type="InterPro" id="IPR000524">
    <property type="entry name" value="Tscrpt_reg_HTH_GntR"/>
</dbReference>
<evidence type="ECO:0000256" key="3">
    <source>
        <dbReference type="ARBA" id="ARBA00023015"/>
    </source>
</evidence>
<dbReference type="GO" id="GO:0030170">
    <property type="term" value="F:pyridoxal phosphate binding"/>
    <property type="evidence" value="ECO:0007669"/>
    <property type="project" value="InterPro"/>
</dbReference>
<evidence type="ECO:0000256" key="2">
    <source>
        <dbReference type="ARBA" id="ARBA00022898"/>
    </source>
</evidence>
<dbReference type="EC" id="2.6.1.1" evidence="7"/>
<dbReference type="InterPro" id="IPR015422">
    <property type="entry name" value="PyrdxlP-dep_Trfase_small"/>
</dbReference>
<dbReference type="HOGENOM" id="CLU_017584_0_0_9"/>
<evidence type="ECO:0000256" key="5">
    <source>
        <dbReference type="ARBA" id="ARBA00023163"/>
    </source>
</evidence>
<dbReference type="InterPro" id="IPR015424">
    <property type="entry name" value="PyrdxlP-dep_Trfase"/>
</dbReference>
<keyword evidence="7" id="KW-0032">Aminotransferase</keyword>
<keyword evidence="4" id="KW-0238">DNA-binding</keyword>
<dbReference type="InterPro" id="IPR051446">
    <property type="entry name" value="HTH_trans_reg/aminotransferase"/>
</dbReference>
<dbReference type="eggNOG" id="COG1167">
    <property type="taxonomic scope" value="Bacteria"/>
</dbReference>
<evidence type="ECO:0000256" key="1">
    <source>
        <dbReference type="ARBA" id="ARBA00005384"/>
    </source>
</evidence>
<protein>
    <submittedName>
        <fullName evidence="7">Transcriptional regulator, GntR family domain / Aspartate aminotransferase</fullName>
        <ecNumber evidence="7">2.6.1.1</ecNumber>
    </submittedName>
</protein>
<comment type="similarity">
    <text evidence="1">In the C-terminal section; belongs to the class-I pyridoxal-phosphate-dependent aminotransferase family.</text>
</comment>
<dbReference type="Gene3D" id="1.10.10.10">
    <property type="entry name" value="Winged helix-like DNA-binding domain superfamily/Winged helix DNA-binding domain"/>
    <property type="match status" value="1"/>
</dbReference>
<dbReference type="RefSeq" id="WP_018662345.1">
    <property type="nucleotide sequence ID" value="NZ_HF952018.1"/>
</dbReference>